<evidence type="ECO:0000256" key="4">
    <source>
        <dbReference type="ARBA" id="ARBA00023163"/>
    </source>
</evidence>
<comment type="caution">
    <text evidence="7">The sequence shown here is derived from an EMBL/GenBank/DDBJ whole genome shotgun (WGS) entry which is preliminary data.</text>
</comment>
<evidence type="ECO:0000256" key="3">
    <source>
        <dbReference type="ARBA" id="ARBA00023125"/>
    </source>
</evidence>
<dbReference type="InterPro" id="IPR036271">
    <property type="entry name" value="Tet_transcr_reg_TetR-rel_C_sf"/>
</dbReference>
<reference evidence="7 8" key="1">
    <citation type="submission" date="2020-03" db="EMBL/GenBank/DDBJ databases">
        <title>Isolation and identification of active actinomycetes.</title>
        <authorList>
            <person name="Sun X."/>
        </authorList>
    </citation>
    <scope>NUCLEOTIDE SEQUENCE [LARGE SCALE GENOMIC DNA]</scope>
    <source>
        <strain evidence="7 8">NEAU-D13</strain>
    </source>
</reference>
<dbReference type="Pfam" id="PF13977">
    <property type="entry name" value="TetR_C_6"/>
    <property type="match status" value="1"/>
</dbReference>
<keyword evidence="2" id="KW-0805">Transcription regulation</keyword>
<sequence length="211" mass="22669">MSFPPRYRAKSRVDLSGEESRAKAVAVATELFATAGFKGTSVAAVAARTGLSQSGLLHHFPSKAALLAAVLEERDREDGDFLTGTTTPPLGWAAFDSLTALVARNSTRPHLVGLFVRLAAEGTEPSHPAHAWVQQHYASMRTWLAEAVRTGQKSGEIAADAPVETLVRTTIAVIDGLQQQWLLQPEDVAMAAEFEAFTDTLRARWSTVDAG</sequence>
<keyword evidence="3 5" id="KW-0238">DNA-binding</keyword>
<dbReference type="Pfam" id="PF00440">
    <property type="entry name" value="TetR_N"/>
    <property type="match status" value="1"/>
</dbReference>
<feature type="DNA-binding region" description="H-T-H motif" evidence="5">
    <location>
        <begin position="41"/>
        <end position="60"/>
    </location>
</feature>
<dbReference type="EMBL" id="JAAMPJ010000003">
    <property type="protein sequence ID" value="NGY60247.1"/>
    <property type="molecule type" value="Genomic_DNA"/>
</dbReference>
<evidence type="ECO:0000256" key="2">
    <source>
        <dbReference type="ARBA" id="ARBA00023015"/>
    </source>
</evidence>
<protein>
    <submittedName>
        <fullName evidence="7">TetR/AcrR family transcriptional regulator</fullName>
    </submittedName>
</protein>
<keyword evidence="4" id="KW-0804">Transcription</keyword>
<gene>
    <name evidence="7" type="ORF">G7043_15055</name>
</gene>
<dbReference type="GO" id="GO:0003677">
    <property type="term" value="F:DNA binding"/>
    <property type="evidence" value="ECO:0007669"/>
    <property type="project" value="UniProtKB-UniRule"/>
</dbReference>
<dbReference type="PROSITE" id="PS50977">
    <property type="entry name" value="HTH_TETR_2"/>
    <property type="match status" value="1"/>
</dbReference>
<evidence type="ECO:0000259" key="6">
    <source>
        <dbReference type="PROSITE" id="PS50977"/>
    </source>
</evidence>
<feature type="domain" description="HTH tetR-type" evidence="6">
    <location>
        <begin position="18"/>
        <end position="78"/>
    </location>
</feature>
<evidence type="ECO:0000256" key="5">
    <source>
        <dbReference type="PROSITE-ProRule" id="PRU00335"/>
    </source>
</evidence>
<dbReference type="PANTHER" id="PTHR47506">
    <property type="entry name" value="TRANSCRIPTIONAL REGULATORY PROTEIN"/>
    <property type="match status" value="1"/>
</dbReference>
<dbReference type="AlphaFoldDB" id="A0A7C9RQS1"/>
<evidence type="ECO:0000313" key="7">
    <source>
        <dbReference type="EMBL" id="NGY60247.1"/>
    </source>
</evidence>
<dbReference type="Proteomes" id="UP000481360">
    <property type="component" value="Unassembled WGS sequence"/>
</dbReference>
<dbReference type="Gene3D" id="1.10.357.10">
    <property type="entry name" value="Tetracycline Repressor, domain 2"/>
    <property type="match status" value="1"/>
</dbReference>
<dbReference type="PRINTS" id="PR00455">
    <property type="entry name" value="HTHTETR"/>
</dbReference>
<dbReference type="InterPro" id="IPR039538">
    <property type="entry name" value="BetI_C"/>
</dbReference>
<keyword evidence="1" id="KW-0678">Repressor</keyword>
<evidence type="ECO:0000313" key="8">
    <source>
        <dbReference type="Proteomes" id="UP000481360"/>
    </source>
</evidence>
<accession>A0A7C9RQS1</accession>
<dbReference type="PANTHER" id="PTHR47506:SF1">
    <property type="entry name" value="HTH-TYPE TRANSCRIPTIONAL REGULATOR YJDC"/>
    <property type="match status" value="1"/>
</dbReference>
<name>A0A7C9RQS1_9PSEU</name>
<dbReference type="InterPro" id="IPR009057">
    <property type="entry name" value="Homeodomain-like_sf"/>
</dbReference>
<dbReference type="InterPro" id="IPR001647">
    <property type="entry name" value="HTH_TetR"/>
</dbReference>
<evidence type="ECO:0000256" key="1">
    <source>
        <dbReference type="ARBA" id="ARBA00022491"/>
    </source>
</evidence>
<keyword evidence="8" id="KW-1185">Reference proteome</keyword>
<dbReference type="SUPFAM" id="SSF46689">
    <property type="entry name" value="Homeodomain-like"/>
    <property type="match status" value="1"/>
</dbReference>
<proteinExistence type="predicted"/>
<dbReference type="SUPFAM" id="SSF48498">
    <property type="entry name" value="Tetracyclin repressor-like, C-terminal domain"/>
    <property type="match status" value="1"/>
</dbReference>
<organism evidence="7 8">
    <name type="scientific">Lentzea alba</name>
    <dbReference type="NCBI Taxonomy" id="2714351"/>
    <lineage>
        <taxon>Bacteria</taxon>
        <taxon>Bacillati</taxon>
        <taxon>Actinomycetota</taxon>
        <taxon>Actinomycetes</taxon>
        <taxon>Pseudonocardiales</taxon>
        <taxon>Pseudonocardiaceae</taxon>
        <taxon>Lentzea</taxon>
    </lineage>
</organism>
<dbReference type="RefSeq" id="WP_166046226.1">
    <property type="nucleotide sequence ID" value="NZ_JAAMPJ010000003.1"/>
</dbReference>